<dbReference type="KEGG" id="ptm:GSPATT00021925001"/>
<proteinExistence type="predicted"/>
<gene>
    <name evidence="1" type="ORF">GSPATT00021925001</name>
</gene>
<dbReference type="EMBL" id="CT868651">
    <property type="protein sequence ID" value="CAK88757.1"/>
    <property type="molecule type" value="Genomic_DNA"/>
</dbReference>
<accession>A0E0E0</accession>
<evidence type="ECO:0000313" key="2">
    <source>
        <dbReference type="Proteomes" id="UP000000600"/>
    </source>
</evidence>
<protein>
    <submittedName>
        <fullName evidence="1">Uncharacterized protein</fullName>
    </submittedName>
</protein>
<organism evidence="1 2">
    <name type="scientific">Paramecium tetraurelia</name>
    <dbReference type="NCBI Taxonomy" id="5888"/>
    <lineage>
        <taxon>Eukaryota</taxon>
        <taxon>Sar</taxon>
        <taxon>Alveolata</taxon>
        <taxon>Ciliophora</taxon>
        <taxon>Intramacronucleata</taxon>
        <taxon>Oligohymenophorea</taxon>
        <taxon>Peniculida</taxon>
        <taxon>Parameciidae</taxon>
        <taxon>Paramecium</taxon>
    </lineage>
</organism>
<reference evidence="1 2" key="1">
    <citation type="journal article" date="2006" name="Nature">
        <title>Global trends of whole-genome duplications revealed by the ciliate Paramecium tetraurelia.</title>
        <authorList>
            <consortium name="Genoscope"/>
            <person name="Aury J.-M."/>
            <person name="Jaillon O."/>
            <person name="Duret L."/>
            <person name="Noel B."/>
            <person name="Jubin C."/>
            <person name="Porcel B.M."/>
            <person name="Segurens B."/>
            <person name="Daubin V."/>
            <person name="Anthouard V."/>
            <person name="Aiach N."/>
            <person name="Arnaiz O."/>
            <person name="Billaut A."/>
            <person name="Beisson J."/>
            <person name="Blanc I."/>
            <person name="Bouhouche K."/>
            <person name="Camara F."/>
            <person name="Duharcourt S."/>
            <person name="Guigo R."/>
            <person name="Gogendeau D."/>
            <person name="Katinka M."/>
            <person name="Keller A.-M."/>
            <person name="Kissmehl R."/>
            <person name="Klotz C."/>
            <person name="Koll F."/>
            <person name="Le Moue A."/>
            <person name="Lepere C."/>
            <person name="Malinsky S."/>
            <person name="Nowacki M."/>
            <person name="Nowak J.K."/>
            <person name="Plattner H."/>
            <person name="Poulain J."/>
            <person name="Ruiz F."/>
            <person name="Serrano V."/>
            <person name="Zagulski M."/>
            <person name="Dessen P."/>
            <person name="Betermier M."/>
            <person name="Weissenbach J."/>
            <person name="Scarpelli C."/>
            <person name="Schachter V."/>
            <person name="Sperling L."/>
            <person name="Meyer E."/>
            <person name="Cohen J."/>
            <person name="Wincker P."/>
        </authorList>
    </citation>
    <scope>NUCLEOTIDE SEQUENCE [LARGE SCALE GENOMIC DNA]</scope>
    <source>
        <strain evidence="1 2">Stock d4-2</strain>
    </source>
</reference>
<dbReference type="AlphaFoldDB" id="A0E0E0"/>
<evidence type="ECO:0000313" key="1">
    <source>
        <dbReference type="EMBL" id="CAK88757.1"/>
    </source>
</evidence>
<keyword evidence="2" id="KW-1185">Reference proteome</keyword>
<name>A0E0E0_PARTE</name>
<dbReference type="InParanoid" id="A0E0E0"/>
<sequence length="138" mass="16727">MPNLLRGRILTGTKMAIYNQTKQWLKNILIQRRIQSFVCMLICYRYQTALIKDQCFQLQLYLCTQLKPESCHKMLIIKCLMDRWIVQSRHLNKKVQVHFKKGSSLSGQDLEHLLLYSQQFWDNYIHIWNQKYMINLFI</sequence>
<dbReference type="Proteomes" id="UP000000600">
    <property type="component" value="Unassembled WGS sequence"/>
</dbReference>
<dbReference type="RefSeq" id="XP_001456154.1">
    <property type="nucleotide sequence ID" value="XM_001456117.1"/>
</dbReference>
<dbReference type="HOGENOM" id="CLU_1859156_0_0_1"/>
<dbReference type="GeneID" id="5041939"/>